<sequence length="181" mass="19141">MATSRKPSVSAARSPTLSTPEKSGAHGGGPATDGSALPGVADVAVTNKSIGAAKLGTDGLSRLSKVIADFWQLISSIVAIVAAIVGALTFFATRDQLIRLECLTNQTLLRQTLPGQISQLSMSIKLAQTELKDIQPGSMAAHAKSIEIDKYREDMKASQKQYNELPVVGTSYCDAQPEKKK</sequence>
<protein>
    <submittedName>
        <fullName evidence="3">Uncharacterized protein</fullName>
    </submittedName>
</protein>
<name>A0ABQ3GGY6_9BURK</name>
<keyword evidence="2" id="KW-1133">Transmembrane helix</keyword>
<evidence type="ECO:0000313" key="4">
    <source>
        <dbReference type="Proteomes" id="UP000626210"/>
    </source>
</evidence>
<feature type="compositionally biased region" description="Polar residues" evidence="1">
    <location>
        <begin position="1"/>
        <end position="21"/>
    </location>
</feature>
<dbReference type="RefSeq" id="WP_189691038.1">
    <property type="nucleotide sequence ID" value="NZ_BMYK01000050.1"/>
</dbReference>
<feature type="region of interest" description="Disordered" evidence="1">
    <location>
        <begin position="1"/>
        <end position="35"/>
    </location>
</feature>
<gene>
    <name evidence="3" type="ORF">GCM10007320_65340</name>
</gene>
<organism evidence="3 4">
    <name type="scientific">Pseudorhodoferax aquiterrae</name>
    <dbReference type="NCBI Taxonomy" id="747304"/>
    <lineage>
        <taxon>Bacteria</taxon>
        <taxon>Pseudomonadati</taxon>
        <taxon>Pseudomonadota</taxon>
        <taxon>Betaproteobacteria</taxon>
        <taxon>Burkholderiales</taxon>
        <taxon>Comamonadaceae</taxon>
    </lineage>
</organism>
<evidence type="ECO:0000256" key="2">
    <source>
        <dbReference type="SAM" id="Phobius"/>
    </source>
</evidence>
<evidence type="ECO:0000256" key="1">
    <source>
        <dbReference type="SAM" id="MobiDB-lite"/>
    </source>
</evidence>
<dbReference type="EMBL" id="BMYK01000050">
    <property type="protein sequence ID" value="GHD04442.1"/>
    <property type="molecule type" value="Genomic_DNA"/>
</dbReference>
<accession>A0ABQ3GGY6</accession>
<proteinExistence type="predicted"/>
<keyword evidence="4" id="KW-1185">Reference proteome</keyword>
<keyword evidence="2" id="KW-0812">Transmembrane</keyword>
<dbReference type="Proteomes" id="UP000626210">
    <property type="component" value="Unassembled WGS sequence"/>
</dbReference>
<evidence type="ECO:0000313" key="3">
    <source>
        <dbReference type="EMBL" id="GHD04442.1"/>
    </source>
</evidence>
<feature type="transmembrane region" description="Helical" evidence="2">
    <location>
        <begin position="70"/>
        <end position="91"/>
    </location>
</feature>
<reference evidence="4" key="1">
    <citation type="journal article" date="2019" name="Int. J. Syst. Evol. Microbiol.">
        <title>The Global Catalogue of Microorganisms (GCM) 10K type strain sequencing project: providing services to taxonomists for standard genome sequencing and annotation.</title>
        <authorList>
            <consortium name="The Broad Institute Genomics Platform"/>
            <consortium name="The Broad Institute Genome Sequencing Center for Infectious Disease"/>
            <person name="Wu L."/>
            <person name="Ma J."/>
        </authorList>
    </citation>
    <scope>NUCLEOTIDE SEQUENCE [LARGE SCALE GENOMIC DNA]</scope>
    <source>
        <strain evidence="4">KCTC 23314</strain>
    </source>
</reference>
<comment type="caution">
    <text evidence="3">The sequence shown here is derived from an EMBL/GenBank/DDBJ whole genome shotgun (WGS) entry which is preliminary data.</text>
</comment>
<keyword evidence="2" id="KW-0472">Membrane</keyword>